<feature type="domain" description="UCH catalytic" evidence="9">
    <location>
        <begin position="23"/>
        <end position="241"/>
    </location>
</feature>
<dbReference type="EMBL" id="JAKKPZ010000020">
    <property type="protein sequence ID" value="KAI1711899.1"/>
    <property type="molecule type" value="Genomic_DNA"/>
</dbReference>
<evidence type="ECO:0000256" key="6">
    <source>
        <dbReference type="ARBA" id="ARBA00022807"/>
    </source>
</evidence>
<sequence length="244" mass="27037">MEPVTTSDAVGFGASAGGKDKIVWKPLEANENAINQYLEKLGVKNVRAVEIWDFEDQLNTIIKPYYAMLLCFSDYKKADELMKPVYDKLNQDGIKPPENVFFMKQKISNACGTFALFHALAHNADKINIGDGPWAKWFNEAKGLAVDDRSDLLAKDNNLATLHEDCAGSGQSEMPEDVENHFISYTHVGGRLYENDSRKYAPRDCGPTSEDTLLEDAGKVCKEMIAKLGQDTMFSALALVGSDE</sequence>
<keyword evidence="6 7" id="KW-0788">Thiol protease</keyword>
<protein>
    <recommendedName>
        <fullName evidence="8">Ubiquitin carboxyl-terminal hydrolase</fullName>
        <ecNumber evidence="8">3.4.19.12</ecNumber>
    </recommendedName>
</protein>
<dbReference type="GO" id="GO:0005737">
    <property type="term" value="C:cytoplasm"/>
    <property type="evidence" value="ECO:0007669"/>
    <property type="project" value="TreeGrafter"/>
</dbReference>
<comment type="catalytic activity">
    <reaction evidence="1 7 8">
        <text>Thiol-dependent hydrolysis of ester, thioester, amide, peptide and isopeptide bonds formed by the C-terminal Gly of ubiquitin (a 76-residue protein attached to proteins as an intracellular targeting signal).</text>
        <dbReference type="EC" id="3.4.19.12"/>
    </reaction>
</comment>
<keyword evidence="3 7" id="KW-0645">Protease</keyword>
<keyword evidence="4 7" id="KW-0833">Ubl conjugation pathway</keyword>
<dbReference type="EC" id="3.4.19.12" evidence="8"/>
<evidence type="ECO:0000256" key="4">
    <source>
        <dbReference type="ARBA" id="ARBA00022786"/>
    </source>
</evidence>
<feature type="active site" description="Nucleophile" evidence="7">
    <location>
        <position position="111"/>
    </location>
</feature>
<evidence type="ECO:0000256" key="3">
    <source>
        <dbReference type="ARBA" id="ARBA00022670"/>
    </source>
</evidence>
<dbReference type="Proteomes" id="UP001201812">
    <property type="component" value="Unassembled WGS sequence"/>
</dbReference>
<evidence type="ECO:0000259" key="9">
    <source>
        <dbReference type="PROSITE" id="PS52048"/>
    </source>
</evidence>
<dbReference type="GO" id="GO:0004843">
    <property type="term" value="F:cysteine-type deubiquitinase activity"/>
    <property type="evidence" value="ECO:0007669"/>
    <property type="project" value="UniProtKB-UniRule"/>
</dbReference>
<dbReference type="CDD" id="cd09616">
    <property type="entry name" value="Peptidase_C12_UCH_L1_L3"/>
    <property type="match status" value="1"/>
</dbReference>
<organism evidence="10 11">
    <name type="scientific">Ditylenchus destructor</name>
    <dbReference type="NCBI Taxonomy" id="166010"/>
    <lineage>
        <taxon>Eukaryota</taxon>
        <taxon>Metazoa</taxon>
        <taxon>Ecdysozoa</taxon>
        <taxon>Nematoda</taxon>
        <taxon>Chromadorea</taxon>
        <taxon>Rhabditida</taxon>
        <taxon>Tylenchina</taxon>
        <taxon>Tylenchomorpha</taxon>
        <taxon>Sphaerularioidea</taxon>
        <taxon>Anguinidae</taxon>
        <taxon>Anguininae</taxon>
        <taxon>Ditylenchus</taxon>
    </lineage>
</organism>
<dbReference type="InterPro" id="IPR038765">
    <property type="entry name" value="Papain-like_cys_pep_sf"/>
</dbReference>
<dbReference type="Gene3D" id="3.40.532.10">
    <property type="entry name" value="Peptidase C12, ubiquitin carboxyl-terminal hydrolase"/>
    <property type="match status" value="1"/>
</dbReference>
<evidence type="ECO:0000313" key="10">
    <source>
        <dbReference type="EMBL" id="KAI1711899.1"/>
    </source>
</evidence>
<comment type="caution">
    <text evidence="10">The sequence shown here is derived from an EMBL/GenBank/DDBJ whole genome shotgun (WGS) entry which is preliminary data.</text>
</comment>
<evidence type="ECO:0000256" key="5">
    <source>
        <dbReference type="ARBA" id="ARBA00022801"/>
    </source>
</evidence>
<reference evidence="10" key="1">
    <citation type="submission" date="2022-01" db="EMBL/GenBank/DDBJ databases">
        <title>Genome Sequence Resource for Two Populations of Ditylenchus destructor, the Migratory Endoparasitic Phytonematode.</title>
        <authorList>
            <person name="Zhang H."/>
            <person name="Lin R."/>
            <person name="Xie B."/>
        </authorList>
    </citation>
    <scope>NUCLEOTIDE SEQUENCE</scope>
    <source>
        <strain evidence="10">BazhouSP</strain>
    </source>
</reference>
<accession>A0AAD4N0Y4</accession>
<dbReference type="InterPro" id="IPR001578">
    <property type="entry name" value="Peptidase_C12_UCH"/>
</dbReference>
<dbReference type="GO" id="GO:0016579">
    <property type="term" value="P:protein deubiquitination"/>
    <property type="evidence" value="ECO:0007669"/>
    <property type="project" value="TreeGrafter"/>
</dbReference>
<dbReference type="PRINTS" id="PR00707">
    <property type="entry name" value="UBCTHYDRLASE"/>
</dbReference>
<dbReference type="PROSITE" id="PS52048">
    <property type="entry name" value="UCH_DOMAIN"/>
    <property type="match status" value="1"/>
</dbReference>
<dbReference type="PANTHER" id="PTHR10589">
    <property type="entry name" value="UBIQUITIN CARBOXYL-TERMINAL HYDROLASE"/>
    <property type="match status" value="1"/>
</dbReference>
<comment type="similarity">
    <text evidence="2 7 8">Belongs to the peptidase C12 family.</text>
</comment>
<dbReference type="SUPFAM" id="SSF54001">
    <property type="entry name" value="Cysteine proteinases"/>
    <property type="match status" value="1"/>
</dbReference>
<proteinExistence type="inferred from homology"/>
<keyword evidence="5 7" id="KW-0378">Hydrolase</keyword>
<dbReference type="AlphaFoldDB" id="A0AAD4N0Y4"/>
<evidence type="ECO:0000256" key="7">
    <source>
        <dbReference type="PROSITE-ProRule" id="PRU01393"/>
    </source>
</evidence>
<keyword evidence="11" id="KW-1185">Reference proteome</keyword>
<evidence type="ECO:0000256" key="2">
    <source>
        <dbReference type="ARBA" id="ARBA00009326"/>
    </source>
</evidence>
<feature type="site" description="Important for enzyme activity" evidence="7">
    <location>
        <position position="196"/>
    </location>
</feature>
<evidence type="ECO:0000256" key="8">
    <source>
        <dbReference type="RuleBase" id="RU361215"/>
    </source>
</evidence>
<name>A0AAD4N0Y4_9BILA</name>
<evidence type="ECO:0000256" key="1">
    <source>
        <dbReference type="ARBA" id="ARBA00000707"/>
    </source>
</evidence>
<feature type="active site" description="Proton donor" evidence="7">
    <location>
        <position position="181"/>
    </location>
</feature>
<evidence type="ECO:0000313" key="11">
    <source>
        <dbReference type="Proteomes" id="UP001201812"/>
    </source>
</evidence>
<dbReference type="InterPro" id="IPR036959">
    <property type="entry name" value="Peptidase_C12_UCH_sf"/>
</dbReference>
<gene>
    <name evidence="10" type="ORF">DdX_09859</name>
</gene>
<dbReference type="GO" id="GO:0006511">
    <property type="term" value="P:ubiquitin-dependent protein catabolic process"/>
    <property type="evidence" value="ECO:0007669"/>
    <property type="project" value="UniProtKB-UniRule"/>
</dbReference>
<dbReference type="Pfam" id="PF01088">
    <property type="entry name" value="Peptidase_C12"/>
    <property type="match status" value="1"/>
</dbReference>
<feature type="site" description="Transition state stabilizer" evidence="7">
    <location>
        <position position="105"/>
    </location>
</feature>
<dbReference type="PANTHER" id="PTHR10589:SF17">
    <property type="entry name" value="UBIQUITIN CARBOXYL-TERMINAL HYDROLASE"/>
    <property type="match status" value="1"/>
</dbReference>